<dbReference type="AlphaFoldDB" id="A0AAD8IM17"/>
<keyword evidence="5" id="KW-0326">Glycosidase</keyword>
<dbReference type="InterPro" id="IPR017853">
    <property type="entry name" value="GH"/>
</dbReference>
<dbReference type="InterPro" id="IPR001547">
    <property type="entry name" value="Glyco_hydro_5"/>
</dbReference>
<dbReference type="Proteomes" id="UP001237642">
    <property type="component" value="Unassembled WGS sequence"/>
</dbReference>
<evidence type="ECO:0000313" key="7">
    <source>
        <dbReference type="EMBL" id="KAK1387608.1"/>
    </source>
</evidence>
<keyword evidence="8" id="KW-1185">Reference proteome</keyword>
<comment type="caution">
    <text evidence="7">The sequence shown here is derived from an EMBL/GenBank/DDBJ whole genome shotgun (WGS) entry which is preliminary data.</text>
</comment>
<dbReference type="GO" id="GO:0016985">
    <property type="term" value="F:mannan endo-1,4-beta-mannosidase activity"/>
    <property type="evidence" value="ECO:0007669"/>
    <property type="project" value="UniProtKB-EC"/>
</dbReference>
<keyword evidence="4" id="KW-0378">Hydrolase</keyword>
<evidence type="ECO:0000256" key="5">
    <source>
        <dbReference type="ARBA" id="ARBA00023295"/>
    </source>
</evidence>
<reference evidence="7" key="1">
    <citation type="submission" date="2023-02" db="EMBL/GenBank/DDBJ databases">
        <title>Genome of toxic invasive species Heracleum sosnowskyi carries increased number of genes despite the absence of recent whole-genome duplications.</title>
        <authorList>
            <person name="Schelkunov M."/>
            <person name="Shtratnikova V."/>
            <person name="Makarenko M."/>
            <person name="Klepikova A."/>
            <person name="Omelchenko D."/>
            <person name="Novikova G."/>
            <person name="Obukhova E."/>
            <person name="Bogdanov V."/>
            <person name="Penin A."/>
            <person name="Logacheva M."/>
        </authorList>
    </citation>
    <scope>NUCLEOTIDE SEQUENCE</scope>
    <source>
        <strain evidence="7">Hsosn_3</strain>
        <tissue evidence="7">Leaf</tissue>
    </source>
</reference>
<name>A0AAD8IM17_9APIA</name>
<feature type="domain" description="Glycoside hydrolase family 5" evidence="6">
    <location>
        <begin position="2"/>
        <end position="74"/>
    </location>
</feature>
<reference evidence="7" key="2">
    <citation type="submission" date="2023-05" db="EMBL/GenBank/DDBJ databases">
        <authorList>
            <person name="Schelkunov M.I."/>
        </authorList>
    </citation>
    <scope>NUCLEOTIDE SEQUENCE</scope>
    <source>
        <strain evidence="7">Hsosn_3</strain>
        <tissue evidence="7">Leaf</tissue>
    </source>
</reference>
<evidence type="ECO:0000313" key="8">
    <source>
        <dbReference type="Proteomes" id="UP001237642"/>
    </source>
</evidence>
<proteinExistence type="inferred from homology"/>
<gene>
    <name evidence="7" type="ORF">POM88_015786</name>
</gene>
<organism evidence="7 8">
    <name type="scientific">Heracleum sosnowskyi</name>
    <dbReference type="NCBI Taxonomy" id="360622"/>
    <lineage>
        <taxon>Eukaryota</taxon>
        <taxon>Viridiplantae</taxon>
        <taxon>Streptophyta</taxon>
        <taxon>Embryophyta</taxon>
        <taxon>Tracheophyta</taxon>
        <taxon>Spermatophyta</taxon>
        <taxon>Magnoliopsida</taxon>
        <taxon>eudicotyledons</taxon>
        <taxon>Gunneridae</taxon>
        <taxon>Pentapetalae</taxon>
        <taxon>asterids</taxon>
        <taxon>campanulids</taxon>
        <taxon>Apiales</taxon>
        <taxon>Apiaceae</taxon>
        <taxon>Apioideae</taxon>
        <taxon>apioid superclade</taxon>
        <taxon>Tordylieae</taxon>
        <taxon>Tordyliinae</taxon>
        <taxon>Heracleum</taxon>
    </lineage>
</organism>
<accession>A0AAD8IM17</accession>
<dbReference type="PANTHER" id="PTHR31451:SF51">
    <property type="entry name" value="MANNAN ENDO-1,4-BETA-MANNOSIDASE 6"/>
    <property type="match status" value="1"/>
</dbReference>
<dbReference type="Pfam" id="PF26410">
    <property type="entry name" value="GH5_mannosidase"/>
    <property type="match status" value="1"/>
</dbReference>
<dbReference type="PANTHER" id="PTHR31451">
    <property type="match status" value="1"/>
</dbReference>
<sequence length="154" mass="16686">MGMTVCRTWAFSDGDSPNALQVSPGVFNERVFQGLDYVIVEARRHRIRLILSLVNNLNAFGGKAQYVRWAKEAGVNVSSSTDSHTIRILGAVTEDRESLLTYPEMSFLLRNAENGGIRTIRFSVSLAGPDGRLVKGGIAGLLGGGGLEELDMDT</sequence>
<evidence type="ECO:0000256" key="1">
    <source>
        <dbReference type="ARBA" id="ARBA00001678"/>
    </source>
</evidence>
<dbReference type="EC" id="3.2.1.78" evidence="3"/>
<dbReference type="InterPro" id="IPR045053">
    <property type="entry name" value="MAN-like"/>
</dbReference>
<protein>
    <recommendedName>
        <fullName evidence="3">mannan endo-1,4-beta-mannosidase</fullName>
        <ecNumber evidence="3">3.2.1.78</ecNumber>
    </recommendedName>
</protein>
<dbReference type="EMBL" id="JAUIZM010000004">
    <property type="protein sequence ID" value="KAK1387608.1"/>
    <property type="molecule type" value="Genomic_DNA"/>
</dbReference>
<dbReference type="SUPFAM" id="SSF51445">
    <property type="entry name" value="(Trans)glycosidases"/>
    <property type="match status" value="1"/>
</dbReference>
<evidence type="ECO:0000256" key="4">
    <source>
        <dbReference type="ARBA" id="ARBA00022801"/>
    </source>
</evidence>
<evidence type="ECO:0000256" key="3">
    <source>
        <dbReference type="ARBA" id="ARBA00012706"/>
    </source>
</evidence>
<comment type="similarity">
    <text evidence="2">Belongs to the glycosyl hydrolase 5 (cellulase A) family.</text>
</comment>
<dbReference type="Gene3D" id="3.20.20.80">
    <property type="entry name" value="Glycosidases"/>
    <property type="match status" value="1"/>
</dbReference>
<evidence type="ECO:0000259" key="6">
    <source>
        <dbReference type="Pfam" id="PF26410"/>
    </source>
</evidence>
<comment type="catalytic activity">
    <reaction evidence="1">
        <text>Random hydrolysis of (1-&gt;4)-beta-D-mannosidic linkages in mannans, galactomannans and glucomannans.</text>
        <dbReference type="EC" id="3.2.1.78"/>
    </reaction>
</comment>
<evidence type="ECO:0000256" key="2">
    <source>
        <dbReference type="ARBA" id="ARBA00005641"/>
    </source>
</evidence>